<keyword evidence="5" id="KW-0998">Cell outer membrane</keyword>
<dbReference type="Pfam" id="PF14322">
    <property type="entry name" value="SusD-like_3"/>
    <property type="match status" value="1"/>
</dbReference>
<evidence type="ECO:0000256" key="1">
    <source>
        <dbReference type="ARBA" id="ARBA00004442"/>
    </source>
</evidence>
<evidence type="ECO:0000256" key="5">
    <source>
        <dbReference type="ARBA" id="ARBA00023237"/>
    </source>
</evidence>
<dbReference type="CDD" id="cd08977">
    <property type="entry name" value="SusD"/>
    <property type="match status" value="1"/>
</dbReference>
<proteinExistence type="inferred from homology"/>
<gene>
    <name evidence="8" type="ORF">EW142_00795</name>
</gene>
<feature type="domain" description="RagB/SusD" evidence="6">
    <location>
        <begin position="248"/>
        <end position="468"/>
    </location>
</feature>
<protein>
    <submittedName>
        <fullName evidence="8">RagB/SusD family nutrient uptake outer membrane protein</fullName>
    </submittedName>
</protein>
<comment type="subcellular location">
    <subcellularLocation>
        <location evidence="1">Cell outer membrane</location>
    </subcellularLocation>
</comment>
<dbReference type="Proteomes" id="UP000291981">
    <property type="component" value="Unassembled WGS sequence"/>
</dbReference>
<dbReference type="Gene3D" id="1.25.40.390">
    <property type="match status" value="1"/>
</dbReference>
<evidence type="ECO:0000256" key="2">
    <source>
        <dbReference type="ARBA" id="ARBA00006275"/>
    </source>
</evidence>
<evidence type="ECO:0000259" key="6">
    <source>
        <dbReference type="Pfam" id="PF07980"/>
    </source>
</evidence>
<keyword evidence="9" id="KW-1185">Reference proteome</keyword>
<accession>A0A4Q8QGU9</accession>
<dbReference type="AlphaFoldDB" id="A0A4Q8QGU9"/>
<evidence type="ECO:0000256" key="3">
    <source>
        <dbReference type="ARBA" id="ARBA00022729"/>
    </source>
</evidence>
<dbReference type="OrthoDB" id="5694214at2"/>
<comment type="caution">
    <text evidence="8">The sequence shown here is derived from an EMBL/GenBank/DDBJ whole genome shotgun (WGS) entry which is preliminary data.</text>
</comment>
<evidence type="ECO:0000259" key="7">
    <source>
        <dbReference type="Pfam" id="PF14322"/>
    </source>
</evidence>
<comment type="similarity">
    <text evidence="2">Belongs to the SusD family.</text>
</comment>
<evidence type="ECO:0000313" key="8">
    <source>
        <dbReference type="EMBL" id="TAI49785.1"/>
    </source>
</evidence>
<organism evidence="8 9">
    <name type="scientific">Flagellimonas allohymeniacidonis</name>
    <dbReference type="NCBI Taxonomy" id="2517819"/>
    <lineage>
        <taxon>Bacteria</taxon>
        <taxon>Pseudomonadati</taxon>
        <taxon>Bacteroidota</taxon>
        <taxon>Flavobacteriia</taxon>
        <taxon>Flavobacteriales</taxon>
        <taxon>Flavobacteriaceae</taxon>
        <taxon>Flagellimonas</taxon>
    </lineage>
</organism>
<dbReference type="InterPro" id="IPR033985">
    <property type="entry name" value="SusD-like_N"/>
</dbReference>
<dbReference type="GO" id="GO:0009279">
    <property type="term" value="C:cell outer membrane"/>
    <property type="evidence" value="ECO:0007669"/>
    <property type="project" value="UniProtKB-SubCell"/>
</dbReference>
<feature type="domain" description="SusD-like N-terminal" evidence="7">
    <location>
        <begin position="82"/>
        <end position="209"/>
    </location>
</feature>
<dbReference type="Pfam" id="PF07980">
    <property type="entry name" value="SusD_RagB"/>
    <property type="match status" value="1"/>
</dbReference>
<dbReference type="InterPro" id="IPR011990">
    <property type="entry name" value="TPR-like_helical_dom_sf"/>
</dbReference>
<sequence length="468" mass="52362">MATIGCNDDFLEIPLEDAVPAEEFFATQEHALEATNQMYAYQIEWFTSGFPYTGVLQIPSDDSDKGSNPGDAAFLNDFNNFTFNSSAFLFDNYWTGQFRGINFANQILVNVPGINMDETLKTRLLAEARFFRGYHYFNLVRAFGGVPIYDTLPEDGVYNIPRNSVDEVYDFLIADLVAAAEDLPVSYSGEDIGRATRGAAKGFLAKVYMYRGDWTQVLSLTEEVKGLGFDLFPDYYQLFRPENEFNVESIFEVQSIADAGCLGDSQYGQHQGVRGQFGWGFNSPSEDLVNAYEPGDLRMDATILFVGETTPEGDLITAGNNPDNPTRYNQKVYIPEAQHRRNNCRQNADANLKILRFADILLMNAEANNELGNASAALESLNRIRNRAGLADISVTDQNDLRTAIWRERRVELALEGDRFLDLVRQGRAGEVLKAHGTQFTDGVHEIFPIPQNQINLSNGVLVQNPGY</sequence>
<dbReference type="InterPro" id="IPR012944">
    <property type="entry name" value="SusD_RagB_dom"/>
</dbReference>
<dbReference type="EMBL" id="SGIU01000001">
    <property type="protein sequence ID" value="TAI49785.1"/>
    <property type="molecule type" value="Genomic_DNA"/>
</dbReference>
<reference evidence="8 9" key="1">
    <citation type="submission" date="2019-02" db="EMBL/GenBank/DDBJ databases">
        <title>Draft genome sequence of Muricauda sp. 176CP4-71.</title>
        <authorList>
            <person name="Park J.-S."/>
        </authorList>
    </citation>
    <scope>NUCLEOTIDE SEQUENCE [LARGE SCALE GENOMIC DNA]</scope>
    <source>
        <strain evidence="8 9">176CP4-71</strain>
    </source>
</reference>
<evidence type="ECO:0000313" key="9">
    <source>
        <dbReference type="Proteomes" id="UP000291981"/>
    </source>
</evidence>
<dbReference type="SUPFAM" id="SSF48452">
    <property type="entry name" value="TPR-like"/>
    <property type="match status" value="1"/>
</dbReference>
<evidence type="ECO:0000256" key="4">
    <source>
        <dbReference type="ARBA" id="ARBA00023136"/>
    </source>
</evidence>
<name>A0A4Q8QGU9_9FLAO</name>
<keyword evidence="4" id="KW-0472">Membrane</keyword>
<keyword evidence="3" id="KW-0732">Signal</keyword>